<evidence type="ECO:0000256" key="5">
    <source>
        <dbReference type="RuleBase" id="RU000682"/>
    </source>
</evidence>
<gene>
    <name evidence="8" type="ORF">BN980_GECA27s00626g</name>
</gene>
<dbReference type="InterPro" id="IPR009057">
    <property type="entry name" value="Homeodomain-like_sf"/>
</dbReference>
<dbReference type="CDD" id="cd00086">
    <property type="entry name" value="homeodomain"/>
    <property type="match status" value="1"/>
</dbReference>
<feature type="compositionally biased region" description="Polar residues" evidence="6">
    <location>
        <begin position="11"/>
        <end position="26"/>
    </location>
</feature>
<feature type="region of interest" description="Disordered" evidence="6">
    <location>
        <begin position="1"/>
        <end position="186"/>
    </location>
</feature>
<dbReference type="GO" id="GO:0005634">
    <property type="term" value="C:nucleus"/>
    <property type="evidence" value="ECO:0007669"/>
    <property type="project" value="UniProtKB-SubCell"/>
</dbReference>
<comment type="caution">
    <text evidence="8">The sequence shown here is derived from an EMBL/GenBank/DDBJ whole genome shotgun (WGS) entry which is preliminary data.</text>
</comment>
<dbReference type="Gene3D" id="1.10.10.60">
    <property type="entry name" value="Homeodomain-like"/>
    <property type="match status" value="1"/>
</dbReference>
<dbReference type="PROSITE" id="PS00027">
    <property type="entry name" value="HOMEOBOX_1"/>
    <property type="match status" value="1"/>
</dbReference>
<dbReference type="SUPFAM" id="SSF46689">
    <property type="entry name" value="Homeodomain-like"/>
    <property type="match status" value="1"/>
</dbReference>
<feature type="compositionally biased region" description="Pro residues" evidence="6">
    <location>
        <begin position="108"/>
        <end position="119"/>
    </location>
</feature>
<feature type="compositionally biased region" description="Low complexity" evidence="6">
    <location>
        <begin position="89"/>
        <end position="107"/>
    </location>
</feature>
<proteinExistence type="predicted"/>
<organism evidence="8 9">
    <name type="scientific">Geotrichum candidum</name>
    <name type="common">Oospora lactis</name>
    <name type="synonym">Dipodascus geotrichum</name>
    <dbReference type="NCBI Taxonomy" id="1173061"/>
    <lineage>
        <taxon>Eukaryota</taxon>
        <taxon>Fungi</taxon>
        <taxon>Dikarya</taxon>
        <taxon>Ascomycota</taxon>
        <taxon>Saccharomycotina</taxon>
        <taxon>Dipodascomycetes</taxon>
        <taxon>Dipodascales</taxon>
        <taxon>Dipodascaceae</taxon>
        <taxon>Geotrichum</taxon>
    </lineage>
</organism>
<dbReference type="PROSITE" id="PS50071">
    <property type="entry name" value="HOMEOBOX_2"/>
    <property type="match status" value="1"/>
</dbReference>
<dbReference type="GO" id="GO:0030154">
    <property type="term" value="P:cell differentiation"/>
    <property type="evidence" value="ECO:0007669"/>
    <property type="project" value="TreeGrafter"/>
</dbReference>
<evidence type="ECO:0000256" key="2">
    <source>
        <dbReference type="ARBA" id="ARBA00023155"/>
    </source>
</evidence>
<feature type="compositionally biased region" description="Basic and acidic residues" evidence="6">
    <location>
        <begin position="233"/>
        <end position="246"/>
    </location>
</feature>
<evidence type="ECO:0000256" key="6">
    <source>
        <dbReference type="SAM" id="MobiDB-lite"/>
    </source>
</evidence>
<dbReference type="GO" id="GO:0000981">
    <property type="term" value="F:DNA-binding transcription factor activity, RNA polymerase II-specific"/>
    <property type="evidence" value="ECO:0007669"/>
    <property type="project" value="InterPro"/>
</dbReference>
<name>A0A0J9XKJ0_GEOCN</name>
<dbReference type="PANTHER" id="PTHR24324">
    <property type="entry name" value="HOMEOBOX PROTEIN HHEX"/>
    <property type="match status" value="1"/>
</dbReference>
<dbReference type="GO" id="GO:0000978">
    <property type="term" value="F:RNA polymerase II cis-regulatory region sequence-specific DNA binding"/>
    <property type="evidence" value="ECO:0007669"/>
    <property type="project" value="TreeGrafter"/>
</dbReference>
<dbReference type="PANTHER" id="PTHR24324:SF9">
    <property type="entry name" value="HOMEOBOX DOMAIN-CONTAINING PROTEIN"/>
    <property type="match status" value="1"/>
</dbReference>
<evidence type="ECO:0000313" key="9">
    <source>
        <dbReference type="Proteomes" id="UP000242525"/>
    </source>
</evidence>
<dbReference type="EMBL" id="CCBN010000027">
    <property type="protein sequence ID" value="CDO57919.1"/>
    <property type="molecule type" value="Genomic_DNA"/>
</dbReference>
<dbReference type="SMART" id="SM00389">
    <property type="entry name" value="HOX"/>
    <property type="match status" value="1"/>
</dbReference>
<protein>
    <recommendedName>
        <fullName evidence="7">Homeobox domain-containing protein</fullName>
    </recommendedName>
</protein>
<dbReference type="STRING" id="1173061.A0A0J9XKJ0"/>
<feature type="compositionally biased region" description="Low complexity" evidence="6">
    <location>
        <begin position="30"/>
        <end position="47"/>
    </location>
</feature>
<keyword evidence="3 4" id="KW-0539">Nucleus</keyword>
<feature type="compositionally biased region" description="Low complexity" evidence="6">
    <location>
        <begin position="56"/>
        <end position="78"/>
    </location>
</feature>
<feature type="domain" description="Homeobox" evidence="7">
    <location>
        <begin position="176"/>
        <end position="236"/>
    </location>
</feature>
<dbReference type="Pfam" id="PF00046">
    <property type="entry name" value="Homeodomain"/>
    <property type="match status" value="1"/>
</dbReference>
<evidence type="ECO:0000256" key="1">
    <source>
        <dbReference type="ARBA" id="ARBA00023125"/>
    </source>
</evidence>
<reference evidence="8" key="1">
    <citation type="submission" date="2014-03" db="EMBL/GenBank/DDBJ databases">
        <authorList>
            <person name="Casaregola S."/>
        </authorList>
    </citation>
    <scope>NUCLEOTIDE SEQUENCE [LARGE SCALE GENOMIC DNA]</scope>
    <source>
        <strain evidence="8">CLIB 918</strain>
    </source>
</reference>
<dbReference type="InterPro" id="IPR051000">
    <property type="entry name" value="Homeobox_DNA-bind_prot"/>
</dbReference>
<dbReference type="InterPro" id="IPR017970">
    <property type="entry name" value="Homeobox_CS"/>
</dbReference>
<comment type="subcellular location">
    <subcellularLocation>
        <location evidence="4 5">Nucleus</location>
    </subcellularLocation>
</comment>
<dbReference type="AlphaFoldDB" id="A0A0J9XKJ0"/>
<evidence type="ECO:0000256" key="4">
    <source>
        <dbReference type="PROSITE-ProRule" id="PRU00108"/>
    </source>
</evidence>
<evidence type="ECO:0000313" key="8">
    <source>
        <dbReference type="EMBL" id="CDO57919.1"/>
    </source>
</evidence>
<evidence type="ECO:0000259" key="7">
    <source>
        <dbReference type="PROSITE" id="PS50071"/>
    </source>
</evidence>
<evidence type="ECO:0000256" key="3">
    <source>
        <dbReference type="ARBA" id="ARBA00023242"/>
    </source>
</evidence>
<keyword evidence="9" id="KW-1185">Reference proteome</keyword>
<dbReference type="Proteomes" id="UP000242525">
    <property type="component" value="Unassembled WGS sequence"/>
</dbReference>
<accession>A0A0J9XKJ0</accession>
<feature type="region of interest" description="Disordered" evidence="6">
    <location>
        <begin position="232"/>
        <end position="252"/>
    </location>
</feature>
<feature type="compositionally biased region" description="Basic residues" evidence="6">
    <location>
        <begin position="79"/>
        <end position="88"/>
    </location>
</feature>
<dbReference type="OrthoDB" id="6159439at2759"/>
<dbReference type="InterPro" id="IPR001356">
    <property type="entry name" value="HD"/>
</dbReference>
<feature type="DNA-binding region" description="Homeobox" evidence="4">
    <location>
        <begin position="178"/>
        <end position="237"/>
    </location>
</feature>
<keyword evidence="1 4" id="KW-0238">DNA-binding</keyword>
<sequence length="252" mass="29587">MIAQNKKVQLPSINSLLNQPPSSYTESPRSHSQSPPMMPQPNYYQQHSESSRNYTHQQQQQLYPQHHQQPPQHHYQQPPHHHHHHHHQQQQLQQQYIQHQHGQYGQYPQPPHLHHPQPPTAHYEPSSIAYPYYPQPPQHQPPQPLPTQPLTHSQQPPVAPSSCNSHSPAGSPPDSRGVKPKRKRATADQINRLNQVFEQTFFPTSDQRLDLAQELGMTPRTVQIWFQNKRQGWRSEHRRPVPREPLDEYNQM</sequence>
<feature type="compositionally biased region" description="Pro residues" evidence="6">
    <location>
        <begin position="133"/>
        <end position="147"/>
    </location>
</feature>
<keyword evidence="2 4" id="KW-0371">Homeobox</keyword>